<evidence type="ECO:0000259" key="3">
    <source>
        <dbReference type="Pfam" id="PF00171"/>
    </source>
</evidence>
<dbReference type="OrthoDB" id="9770537at2"/>
<dbReference type="PANTHER" id="PTHR43353">
    <property type="entry name" value="SUCCINATE-SEMIALDEHYDE DEHYDROGENASE, MITOCHONDRIAL"/>
    <property type="match status" value="1"/>
</dbReference>
<evidence type="ECO:0000256" key="1">
    <source>
        <dbReference type="ARBA" id="ARBA00023002"/>
    </source>
</evidence>
<gene>
    <name evidence="4" type="ORF">E1181_02805</name>
</gene>
<keyword evidence="1" id="KW-0560">Oxidoreductase</keyword>
<dbReference type="CDD" id="cd07129">
    <property type="entry name" value="ALDH_KGSADH"/>
    <property type="match status" value="1"/>
</dbReference>
<dbReference type="AlphaFoldDB" id="A0A4R4VXK1"/>
<protein>
    <submittedName>
        <fullName evidence="4">Aldehyde dehydrogenase (NADP(+))</fullName>
    </submittedName>
</protein>
<dbReference type="Pfam" id="PF00171">
    <property type="entry name" value="Aldedh"/>
    <property type="match status" value="1"/>
</dbReference>
<evidence type="ECO:0000313" key="5">
    <source>
        <dbReference type="Proteomes" id="UP000295674"/>
    </source>
</evidence>
<dbReference type="EMBL" id="SMKS01000002">
    <property type="protein sequence ID" value="TDD10181.1"/>
    <property type="molecule type" value="Genomic_DNA"/>
</dbReference>
<keyword evidence="5" id="KW-1185">Reference proteome</keyword>
<sequence length="508" mass="53446">MNTTPRLTEPEETPEELESLLAAATTAAADWGRRSPHDRADALSAVADALDAEGQSLIIEAMRETGLTEGRLTGELKRTTVQLRMFAEELRDGSYLRIALDRQDPDFVLGPRPDLRRWLTPLGPVLVYAASNFPFAFSVAGGDTASALAAGCPVLLKAHPGHPETSRKTAGLVRSALQSAGAPEGTFALLTGRQAGVSALRDPRIAAGAFTGSVAGGRALFDIASSRPNPIPFFGELGSVNPAMVTSGAERERGEQIAAGFVGSFTLGTGQFCTKPGILLLPRGSELPKRIAELAQNVPPARMLTSAIADRYRERTTELADIPGVEVLARGSEHADPSDIPQVSPTVLHAGSVADLLSEPALLEENFGPCAVIAEYDADEDLRAAISAVPGTLTVTAHLAGQPDDAERQLVSGLVALAASRSGRVLFDEWPTGLAVTPAQQHGGPYPATTAVSHTSVGTAAIDRFLRPVTYQNAPEFLLPEALRESNPLGLPRSTHQPGASQDWAPPQ</sequence>
<organism evidence="4 5">
    <name type="scientific">Saccharopolyspora terrae</name>
    <dbReference type="NCBI Taxonomy" id="2530384"/>
    <lineage>
        <taxon>Bacteria</taxon>
        <taxon>Bacillati</taxon>
        <taxon>Actinomycetota</taxon>
        <taxon>Actinomycetes</taxon>
        <taxon>Pseudonocardiales</taxon>
        <taxon>Pseudonocardiaceae</taxon>
        <taxon>Saccharopolyspora</taxon>
    </lineage>
</organism>
<dbReference type="RefSeq" id="WP_132672278.1">
    <property type="nucleotide sequence ID" value="NZ_SMKS01000002.1"/>
</dbReference>
<name>A0A4R4VXK1_9PSEU</name>
<dbReference type="Gene3D" id="3.40.309.10">
    <property type="entry name" value="Aldehyde Dehydrogenase, Chain A, domain 2"/>
    <property type="match status" value="1"/>
</dbReference>
<dbReference type="SUPFAM" id="SSF53720">
    <property type="entry name" value="ALDH-like"/>
    <property type="match status" value="1"/>
</dbReference>
<evidence type="ECO:0000313" key="4">
    <source>
        <dbReference type="EMBL" id="TDD10181.1"/>
    </source>
</evidence>
<dbReference type="Gene3D" id="3.40.605.10">
    <property type="entry name" value="Aldehyde Dehydrogenase, Chain A, domain 1"/>
    <property type="match status" value="1"/>
</dbReference>
<reference evidence="4 5" key="1">
    <citation type="submission" date="2019-03" db="EMBL/GenBank/DDBJ databases">
        <title>Draft genome sequences of novel Actinobacteria.</title>
        <authorList>
            <person name="Sahin N."/>
            <person name="Ay H."/>
            <person name="Saygin H."/>
        </authorList>
    </citation>
    <scope>NUCLEOTIDE SEQUENCE [LARGE SCALE GENOMIC DNA]</scope>
    <source>
        <strain evidence="4 5">16K309</strain>
    </source>
</reference>
<dbReference type="InterPro" id="IPR016161">
    <property type="entry name" value="Ald_DH/histidinol_DH"/>
</dbReference>
<feature type="region of interest" description="Disordered" evidence="2">
    <location>
        <begin position="485"/>
        <end position="508"/>
    </location>
</feature>
<evidence type="ECO:0000256" key="2">
    <source>
        <dbReference type="SAM" id="MobiDB-lite"/>
    </source>
</evidence>
<dbReference type="InterPro" id="IPR016162">
    <property type="entry name" value="Ald_DH_N"/>
</dbReference>
<comment type="caution">
    <text evidence="4">The sequence shown here is derived from an EMBL/GenBank/DDBJ whole genome shotgun (WGS) entry which is preliminary data.</text>
</comment>
<proteinExistence type="predicted"/>
<feature type="domain" description="Aldehyde dehydrogenase" evidence="3">
    <location>
        <begin position="10"/>
        <end position="382"/>
    </location>
</feature>
<dbReference type="InterPro" id="IPR050740">
    <property type="entry name" value="Aldehyde_DH_Superfamily"/>
</dbReference>
<dbReference type="InterPro" id="IPR044151">
    <property type="entry name" value="ALDH_KGSADH"/>
</dbReference>
<dbReference type="GO" id="GO:0016620">
    <property type="term" value="F:oxidoreductase activity, acting on the aldehyde or oxo group of donors, NAD or NADP as acceptor"/>
    <property type="evidence" value="ECO:0007669"/>
    <property type="project" value="InterPro"/>
</dbReference>
<dbReference type="InterPro" id="IPR016163">
    <property type="entry name" value="Ald_DH_C"/>
</dbReference>
<dbReference type="Proteomes" id="UP000295674">
    <property type="component" value="Unassembled WGS sequence"/>
</dbReference>
<dbReference type="InterPro" id="IPR015590">
    <property type="entry name" value="Aldehyde_DH_dom"/>
</dbReference>
<dbReference type="PANTHER" id="PTHR43353:SF3">
    <property type="entry name" value="ALDEHYDE DEHYDROGENASE-RELATED"/>
    <property type="match status" value="1"/>
</dbReference>
<accession>A0A4R4VXK1</accession>